<evidence type="ECO:0000313" key="2">
    <source>
        <dbReference type="EMBL" id="RIX36976.1"/>
    </source>
</evidence>
<dbReference type="Proteomes" id="UP000285278">
    <property type="component" value="Unassembled WGS sequence"/>
</dbReference>
<dbReference type="InterPro" id="IPR045598">
    <property type="entry name" value="DUF6457"/>
</dbReference>
<sequence length="84" mass="8948">MLKAHEWLAQVADILDLPQEVQRSGVKPILDLTKDVAHNRSRPSAPVTAFLVGLAAGLNSADRSPEALQEAIEQALAPVAEAAR</sequence>
<keyword evidence="3" id="KW-1185">Reference proteome</keyword>
<dbReference type="EMBL" id="QXJK01000001">
    <property type="protein sequence ID" value="RIX36976.1"/>
    <property type="molecule type" value="Genomic_DNA"/>
</dbReference>
<comment type="caution">
    <text evidence="2">The sequence shown here is derived from an EMBL/GenBank/DDBJ whole genome shotgun (WGS) entry which is preliminary data.</text>
</comment>
<dbReference type="AlphaFoldDB" id="A0A418QAI8"/>
<accession>A0A418QAI8</accession>
<name>A0A418QAI8_9CORY</name>
<feature type="domain" description="DUF6457" evidence="1">
    <location>
        <begin position="4"/>
        <end position="80"/>
    </location>
</feature>
<proteinExistence type="predicted"/>
<dbReference type="STRING" id="1451189.CFAL_10015"/>
<evidence type="ECO:0000313" key="3">
    <source>
        <dbReference type="Proteomes" id="UP000285278"/>
    </source>
</evidence>
<evidence type="ECO:0000259" key="1">
    <source>
        <dbReference type="Pfam" id="PF20058"/>
    </source>
</evidence>
<organism evidence="2 3">
    <name type="scientific">Corynebacterium falsenii</name>
    <dbReference type="NCBI Taxonomy" id="108486"/>
    <lineage>
        <taxon>Bacteria</taxon>
        <taxon>Bacillati</taxon>
        <taxon>Actinomycetota</taxon>
        <taxon>Actinomycetes</taxon>
        <taxon>Mycobacteriales</taxon>
        <taxon>Corynebacteriaceae</taxon>
        <taxon>Corynebacterium</taxon>
    </lineage>
</organism>
<gene>
    <name evidence="2" type="ORF">D3M95_01350</name>
</gene>
<dbReference type="Pfam" id="PF20058">
    <property type="entry name" value="DUF6457"/>
    <property type="match status" value="1"/>
</dbReference>
<protein>
    <submittedName>
        <fullName evidence="2">Molybdopterin-guanine dinucleotide biosynthesis protein MobA</fullName>
    </submittedName>
</protein>
<dbReference type="OrthoDB" id="4735656at2"/>
<reference evidence="2 3" key="1">
    <citation type="submission" date="2018-09" db="EMBL/GenBank/DDBJ databases">
        <title>Optimization and identification of Corynebacterium falsenii FN1-14 from fish paste.</title>
        <authorList>
            <person name="Daroonpunt R."/>
            <person name="Tanasupawat S."/>
        </authorList>
    </citation>
    <scope>NUCLEOTIDE SEQUENCE [LARGE SCALE GENOMIC DNA]</scope>
    <source>
        <strain evidence="2 3">FN1-14</strain>
    </source>
</reference>